<accession>A0ABQ9AJT2</accession>
<sequence length="41" mass="4984">MLKLTKKCTVDNNPKNSKQIKRCERTEIKNKYRRFGHLISY</sequence>
<keyword evidence="2" id="KW-1185">Reference proteome</keyword>
<proteinExistence type="predicted"/>
<reference evidence="1" key="2">
    <citation type="journal article" date="2023" name="Int. J. Mol. Sci.">
        <title>De Novo Assembly and Annotation of 11 Diverse Shrub Willow (Salix) Genomes Reveals Novel Gene Organization in Sex-Linked Regions.</title>
        <authorList>
            <person name="Hyden B."/>
            <person name="Feng K."/>
            <person name="Yates T.B."/>
            <person name="Jawdy S."/>
            <person name="Cereghino C."/>
            <person name="Smart L.B."/>
            <person name="Muchero W."/>
        </authorList>
    </citation>
    <scope>NUCLEOTIDE SEQUENCE</scope>
    <source>
        <tissue evidence="1">Shoot tip</tissue>
    </source>
</reference>
<dbReference type="EMBL" id="JAPFFI010000020">
    <property type="protein sequence ID" value="KAJ6340291.1"/>
    <property type="molecule type" value="Genomic_DNA"/>
</dbReference>
<organism evidence="1 2">
    <name type="scientific">Salix suchowensis</name>
    <dbReference type="NCBI Taxonomy" id="1278906"/>
    <lineage>
        <taxon>Eukaryota</taxon>
        <taxon>Viridiplantae</taxon>
        <taxon>Streptophyta</taxon>
        <taxon>Embryophyta</taxon>
        <taxon>Tracheophyta</taxon>
        <taxon>Spermatophyta</taxon>
        <taxon>Magnoliopsida</taxon>
        <taxon>eudicotyledons</taxon>
        <taxon>Gunneridae</taxon>
        <taxon>Pentapetalae</taxon>
        <taxon>rosids</taxon>
        <taxon>fabids</taxon>
        <taxon>Malpighiales</taxon>
        <taxon>Salicaceae</taxon>
        <taxon>Saliceae</taxon>
        <taxon>Salix</taxon>
    </lineage>
</organism>
<gene>
    <name evidence="1" type="ORF">OIU77_008117</name>
</gene>
<dbReference type="Proteomes" id="UP001141253">
    <property type="component" value="Chromosome 15W"/>
</dbReference>
<comment type="caution">
    <text evidence="1">The sequence shown here is derived from an EMBL/GenBank/DDBJ whole genome shotgun (WGS) entry which is preliminary data.</text>
</comment>
<protein>
    <submittedName>
        <fullName evidence="1">Uncharacterized protein</fullName>
    </submittedName>
</protein>
<reference evidence="1" key="1">
    <citation type="submission" date="2022-10" db="EMBL/GenBank/DDBJ databases">
        <authorList>
            <person name="Hyden B.L."/>
            <person name="Feng K."/>
            <person name="Yates T."/>
            <person name="Jawdy S."/>
            <person name="Smart L.B."/>
            <person name="Muchero W."/>
        </authorList>
    </citation>
    <scope>NUCLEOTIDE SEQUENCE</scope>
    <source>
        <tissue evidence="1">Shoot tip</tissue>
    </source>
</reference>
<evidence type="ECO:0000313" key="1">
    <source>
        <dbReference type="EMBL" id="KAJ6340291.1"/>
    </source>
</evidence>
<evidence type="ECO:0000313" key="2">
    <source>
        <dbReference type="Proteomes" id="UP001141253"/>
    </source>
</evidence>
<name>A0ABQ9AJT2_9ROSI</name>